<evidence type="ECO:0000313" key="2">
    <source>
        <dbReference type="Proteomes" id="UP001497522"/>
    </source>
</evidence>
<proteinExistence type="predicted"/>
<accession>A0ABP1AN01</accession>
<name>A0ABP1AN01_9BRYO</name>
<dbReference type="EMBL" id="OZ023715">
    <property type="protein sequence ID" value="CAK9863881.1"/>
    <property type="molecule type" value="Genomic_DNA"/>
</dbReference>
<dbReference type="SUPFAM" id="SSF56219">
    <property type="entry name" value="DNase I-like"/>
    <property type="match status" value="1"/>
</dbReference>
<reference evidence="1" key="1">
    <citation type="submission" date="2024-03" db="EMBL/GenBank/DDBJ databases">
        <authorList>
            <consortium name="ELIXIR-Norway"/>
            <consortium name="Elixir Norway"/>
        </authorList>
    </citation>
    <scope>NUCLEOTIDE SEQUENCE</scope>
</reference>
<dbReference type="Proteomes" id="UP001497522">
    <property type="component" value="Chromosome 14"/>
</dbReference>
<dbReference type="Gene3D" id="3.60.10.10">
    <property type="entry name" value="Endonuclease/exonuclease/phosphatase"/>
    <property type="match status" value="1"/>
</dbReference>
<protein>
    <submittedName>
        <fullName evidence="1">Uncharacterized protein</fullName>
    </submittedName>
</protein>
<gene>
    <name evidence="1" type="ORF">CSSPJE1EN2_LOCUS6876</name>
</gene>
<dbReference type="InterPro" id="IPR036691">
    <property type="entry name" value="Endo/exonu/phosph_ase_sf"/>
</dbReference>
<organism evidence="1 2">
    <name type="scientific">Sphagnum jensenii</name>
    <dbReference type="NCBI Taxonomy" id="128206"/>
    <lineage>
        <taxon>Eukaryota</taxon>
        <taxon>Viridiplantae</taxon>
        <taxon>Streptophyta</taxon>
        <taxon>Embryophyta</taxon>
        <taxon>Bryophyta</taxon>
        <taxon>Sphagnophytina</taxon>
        <taxon>Sphagnopsida</taxon>
        <taxon>Sphagnales</taxon>
        <taxon>Sphagnaceae</taxon>
        <taxon>Sphagnum</taxon>
    </lineage>
</organism>
<keyword evidence="2" id="KW-1185">Reference proteome</keyword>
<evidence type="ECO:0000313" key="1">
    <source>
        <dbReference type="EMBL" id="CAK9863881.1"/>
    </source>
</evidence>
<sequence>MKVKKTKSKQVKAWLASLQAPPHIILLQEHHLGKVEDRDPARGIEFWKGETFWNEGVSVGPLQRISAGAVILVDKTLSPLITDHGTLVEGRAQFVTLQPAGEGVLTIINIYAALHSTDRAHL</sequence>